<evidence type="ECO:0000256" key="4">
    <source>
        <dbReference type="RuleBase" id="RU361188"/>
    </source>
</evidence>
<proteinExistence type="inferred from homology"/>
<organism evidence="7 8">
    <name type="scientific">Mangrovibacillus cuniculi</name>
    <dbReference type="NCBI Taxonomy" id="2593652"/>
    <lineage>
        <taxon>Bacteria</taxon>
        <taxon>Bacillati</taxon>
        <taxon>Bacillota</taxon>
        <taxon>Bacilli</taxon>
        <taxon>Bacillales</taxon>
        <taxon>Bacillaceae</taxon>
        <taxon>Mangrovibacillus</taxon>
    </lineage>
</organism>
<dbReference type="Proteomes" id="UP000593626">
    <property type="component" value="Chromosome"/>
</dbReference>
<name>A0A7S8HEA6_9BACI</name>
<dbReference type="Gene3D" id="2.60.40.1180">
    <property type="entry name" value="Golgi alpha-mannosidase II"/>
    <property type="match status" value="1"/>
</dbReference>
<evidence type="ECO:0000259" key="5">
    <source>
        <dbReference type="Pfam" id="PF02055"/>
    </source>
</evidence>
<sequence>MELKLISTTYEDNQKETNEAAVRFVTDNNVEMNVINIYPEIEYQTFDGFGGAITEASAYTFSKMSEASQKKLVDAYFSESGNNYNMIRTHIDSCDFSLGQYEAMSDPTDRAFTSFSLKRDEEYIIPLLEKVKETSTQNLEMMLSPWSPPAFMKTNGQRVDGGSLKPEYRAFWAEYIAHYIKEYQKRGFPIKMMTIQNEPNARQTWDSCLYTAEEEKVFLRDYLYPAFQKNGMQDIQVFIWDHNKERMYERAAAIIDEETDKMVDGVAFHWYSGDHFEAIQLVRERFPNKKLYFTEGCVEYSRFADASQLQYAQMYAHDIIGNINAGMNSFIDWNIILDQQGGPNHVGNYCNAPIMCDTENDAILENLSFSYIGHFSRYIAPGAKRIAFTRYSDKVELVAMKNPTGEIVLVALNRTKEDMPVALRWKGQVAEFTIAANTILTGIIE</sequence>
<feature type="domain" description="Glycosyl hydrolase family 30 beta sandwich" evidence="6">
    <location>
        <begin position="382"/>
        <end position="441"/>
    </location>
</feature>
<dbReference type="RefSeq" id="WP_239673020.1">
    <property type="nucleotide sequence ID" value="NZ_CP049742.1"/>
</dbReference>
<evidence type="ECO:0000259" key="6">
    <source>
        <dbReference type="Pfam" id="PF17189"/>
    </source>
</evidence>
<dbReference type="Pfam" id="PF17189">
    <property type="entry name" value="Glyco_hydro_30C"/>
    <property type="match status" value="1"/>
</dbReference>
<keyword evidence="3 4" id="KW-0378">Hydrolase</keyword>
<dbReference type="GO" id="GO:0016020">
    <property type="term" value="C:membrane"/>
    <property type="evidence" value="ECO:0007669"/>
    <property type="project" value="GOC"/>
</dbReference>
<evidence type="ECO:0000313" key="8">
    <source>
        <dbReference type="Proteomes" id="UP000593626"/>
    </source>
</evidence>
<keyword evidence="2" id="KW-0732">Signal</keyword>
<dbReference type="PRINTS" id="PR00843">
    <property type="entry name" value="GLHYDRLASE30"/>
</dbReference>
<reference evidence="7 8" key="1">
    <citation type="submission" date="2019-07" db="EMBL/GenBank/DDBJ databases">
        <title>Genome sequence of 2 isolates from Red Sea Mangroves.</title>
        <authorList>
            <person name="Sefrji F."/>
            <person name="Michoud G."/>
            <person name="Merlino G."/>
            <person name="Daffonchio D."/>
        </authorList>
    </citation>
    <scope>NUCLEOTIDE SEQUENCE [LARGE SCALE GENOMIC DNA]</scope>
    <source>
        <strain evidence="7 8">R1DC41</strain>
    </source>
</reference>
<evidence type="ECO:0000256" key="1">
    <source>
        <dbReference type="ARBA" id="ARBA00005382"/>
    </source>
</evidence>
<dbReference type="PANTHER" id="PTHR11069">
    <property type="entry name" value="GLUCOSYLCERAMIDASE"/>
    <property type="match status" value="1"/>
</dbReference>
<gene>
    <name evidence="7" type="ORF">G8O30_00265</name>
</gene>
<keyword evidence="8" id="KW-1185">Reference proteome</keyword>
<dbReference type="InterPro" id="IPR013780">
    <property type="entry name" value="Glyco_hydro_b"/>
</dbReference>
<evidence type="ECO:0000256" key="3">
    <source>
        <dbReference type="ARBA" id="ARBA00022801"/>
    </source>
</evidence>
<keyword evidence="4" id="KW-0326">Glycosidase</keyword>
<feature type="domain" description="Glycosyl hydrolase family 30 TIM-barrel" evidence="5">
    <location>
        <begin position="47"/>
        <end position="379"/>
    </location>
</feature>
<dbReference type="SUPFAM" id="SSF51445">
    <property type="entry name" value="(Trans)glycosidases"/>
    <property type="match status" value="1"/>
</dbReference>
<evidence type="ECO:0000256" key="2">
    <source>
        <dbReference type="ARBA" id="ARBA00022729"/>
    </source>
</evidence>
<dbReference type="InterPro" id="IPR033453">
    <property type="entry name" value="Glyco_hydro_30_TIM-barrel"/>
</dbReference>
<dbReference type="KEGG" id="mcui:G8O30_00265"/>
<accession>A0A7S8HEA6</accession>
<dbReference type="EMBL" id="CP049742">
    <property type="protein sequence ID" value="QPC45518.1"/>
    <property type="molecule type" value="Genomic_DNA"/>
</dbReference>
<dbReference type="Pfam" id="PF02055">
    <property type="entry name" value="Glyco_hydro_30"/>
    <property type="match status" value="1"/>
</dbReference>
<dbReference type="GO" id="GO:0006680">
    <property type="term" value="P:glucosylceramide catabolic process"/>
    <property type="evidence" value="ECO:0007669"/>
    <property type="project" value="TreeGrafter"/>
</dbReference>
<dbReference type="InterPro" id="IPR033452">
    <property type="entry name" value="GH30_C"/>
</dbReference>
<protein>
    <submittedName>
        <fullName evidence="7">Glucosylceramidase</fullName>
    </submittedName>
</protein>
<dbReference type="InterPro" id="IPR001139">
    <property type="entry name" value="Glyco_hydro_30"/>
</dbReference>
<dbReference type="PANTHER" id="PTHR11069:SF23">
    <property type="entry name" value="LYSOSOMAL ACID GLUCOSYLCERAMIDASE"/>
    <property type="match status" value="1"/>
</dbReference>
<dbReference type="Gene3D" id="3.20.20.80">
    <property type="entry name" value="Glycosidases"/>
    <property type="match status" value="1"/>
</dbReference>
<dbReference type="GO" id="GO:0004348">
    <property type="term" value="F:glucosylceramidase activity"/>
    <property type="evidence" value="ECO:0007669"/>
    <property type="project" value="InterPro"/>
</dbReference>
<evidence type="ECO:0000313" key="7">
    <source>
        <dbReference type="EMBL" id="QPC45518.1"/>
    </source>
</evidence>
<comment type="similarity">
    <text evidence="1 4">Belongs to the glycosyl hydrolase 30 family.</text>
</comment>
<dbReference type="InterPro" id="IPR017853">
    <property type="entry name" value="GH"/>
</dbReference>
<dbReference type="AlphaFoldDB" id="A0A7S8HEA6"/>